<organism evidence="1 2">
    <name type="scientific">Colocasia esculenta</name>
    <name type="common">Wild taro</name>
    <name type="synonym">Arum esculentum</name>
    <dbReference type="NCBI Taxonomy" id="4460"/>
    <lineage>
        <taxon>Eukaryota</taxon>
        <taxon>Viridiplantae</taxon>
        <taxon>Streptophyta</taxon>
        <taxon>Embryophyta</taxon>
        <taxon>Tracheophyta</taxon>
        <taxon>Spermatophyta</taxon>
        <taxon>Magnoliopsida</taxon>
        <taxon>Liliopsida</taxon>
        <taxon>Araceae</taxon>
        <taxon>Aroideae</taxon>
        <taxon>Colocasieae</taxon>
        <taxon>Colocasia</taxon>
    </lineage>
</organism>
<dbReference type="AlphaFoldDB" id="A0A843WP34"/>
<proteinExistence type="predicted"/>
<evidence type="ECO:0000313" key="2">
    <source>
        <dbReference type="Proteomes" id="UP000652761"/>
    </source>
</evidence>
<name>A0A843WP34_COLES</name>
<gene>
    <name evidence="1" type="ORF">Taro_039077</name>
</gene>
<sequence length="105" mass="12041">MSFTTCWGRVKEFLVAGELWNDHKKVIFFPCSSAMTYATYPLGVEQRYYLLASRKIQHSQIRSTLSGKHYVVDYLLLGEVDWFDPSCVVIGSFGLKLCFSGLFKL</sequence>
<protein>
    <submittedName>
        <fullName evidence="1">Uncharacterized protein</fullName>
    </submittedName>
</protein>
<reference evidence="1" key="1">
    <citation type="submission" date="2017-07" db="EMBL/GenBank/DDBJ databases">
        <title>Taro Niue Genome Assembly and Annotation.</title>
        <authorList>
            <person name="Atibalentja N."/>
            <person name="Keating K."/>
            <person name="Fields C.J."/>
        </authorList>
    </citation>
    <scope>NUCLEOTIDE SEQUENCE</scope>
    <source>
        <strain evidence="1">Niue_2</strain>
        <tissue evidence="1">Leaf</tissue>
    </source>
</reference>
<dbReference type="EMBL" id="NMUH01003583">
    <property type="protein sequence ID" value="MQM06255.1"/>
    <property type="molecule type" value="Genomic_DNA"/>
</dbReference>
<dbReference type="Proteomes" id="UP000652761">
    <property type="component" value="Unassembled WGS sequence"/>
</dbReference>
<evidence type="ECO:0000313" key="1">
    <source>
        <dbReference type="EMBL" id="MQM06255.1"/>
    </source>
</evidence>
<accession>A0A843WP34</accession>
<comment type="caution">
    <text evidence="1">The sequence shown here is derived from an EMBL/GenBank/DDBJ whole genome shotgun (WGS) entry which is preliminary data.</text>
</comment>
<keyword evidence="2" id="KW-1185">Reference proteome</keyword>